<dbReference type="GeneID" id="25981078"/>
<dbReference type="InterPro" id="IPR050600">
    <property type="entry name" value="SETD3_SETD6_MTase"/>
</dbReference>
<evidence type="ECO:0000256" key="3">
    <source>
        <dbReference type="ARBA" id="ARBA00022691"/>
    </source>
</evidence>
<organism evidence="9">
    <name type="scientific">Grosmannia clavigera (strain kw1407 / UAMH 11150)</name>
    <name type="common">Blue stain fungus</name>
    <name type="synonym">Graphiocladiella clavigera</name>
    <dbReference type="NCBI Taxonomy" id="655863"/>
    <lineage>
        <taxon>Eukaryota</taxon>
        <taxon>Fungi</taxon>
        <taxon>Dikarya</taxon>
        <taxon>Ascomycota</taxon>
        <taxon>Pezizomycotina</taxon>
        <taxon>Sordariomycetes</taxon>
        <taxon>Sordariomycetidae</taxon>
        <taxon>Ophiostomatales</taxon>
        <taxon>Ophiostomataceae</taxon>
        <taxon>Leptographium</taxon>
    </lineage>
</organism>
<feature type="compositionally biased region" description="Basic and acidic residues" evidence="5">
    <location>
        <begin position="489"/>
        <end position="500"/>
    </location>
</feature>
<reference evidence="8 9" key="1">
    <citation type="journal article" date="2011" name="Proc. Natl. Acad. Sci. U.S.A.">
        <title>Genome and transcriptome analyses of the mountain pine beetle-fungal symbiont Grosmannia clavigera, a lodgepole pine pathogen.</title>
        <authorList>
            <person name="DiGuistini S."/>
            <person name="Wang Y."/>
            <person name="Liao N.Y."/>
            <person name="Taylor G."/>
            <person name="Tanguay P."/>
            <person name="Feau N."/>
            <person name="Henrissat B."/>
            <person name="Chan S.K."/>
            <person name="Hesse-Orce U."/>
            <person name="Alamouti S.M."/>
            <person name="Tsui C.K.M."/>
            <person name="Docking R.T."/>
            <person name="Levasseur A."/>
            <person name="Haridas S."/>
            <person name="Robertson G."/>
            <person name="Birol I."/>
            <person name="Holt R.A."/>
            <person name="Marra M.A."/>
            <person name="Hamelin R.C."/>
            <person name="Hirst M."/>
            <person name="Jones S.J.M."/>
            <person name="Bohlmann J."/>
            <person name="Breuil C."/>
        </authorList>
    </citation>
    <scope>NUCLEOTIDE SEQUENCE [LARGE SCALE GENOMIC DNA]</scope>
    <source>
        <strain evidence="9">kw1407 / UAMH 11150</strain>
    </source>
</reference>
<keyword evidence="1 4" id="KW-0489">Methyltransferase</keyword>
<dbReference type="InterPro" id="IPR036464">
    <property type="entry name" value="Rubisco_LSMT_subst-bd_sf"/>
</dbReference>
<evidence type="ECO:0000256" key="2">
    <source>
        <dbReference type="ARBA" id="ARBA00022679"/>
    </source>
</evidence>
<dbReference type="PANTHER" id="PTHR13271">
    <property type="entry name" value="UNCHARACTERIZED PUTATIVE METHYLTRANSFERASE"/>
    <property type="match status" value="1"/>
</dbReference>
<dbReference type="eggNOG" id="KOG1338">
    <property type="taxonomic scope" value="Eukaryota"/>
</dbReference>
<feature type="compositionally biased region" description="Basic and acidic residues" evidence="5">
    <location>
        <begin position="49"/>
        <end position="61"/>
    </location>
</feature>
<sequence length="508" mass="56130">MLAEELVVAKADIEPDTVLFTIPRSAVLCWATSELSSLIPAVVQSNGADDEHGSESGEEGGRTSQDPWTSLILIMIFEFLRGDKSPWKSYLDVLPATFDTPMFWTENELRELQASPVVERIGKVEADEMITKKVLPVIRAHSGVFFPKGSQEISDEDLFGLAHRMGSTILAYSFSLENDDSDDEEKGDGCKDGSGCACHGGDKMVLEDENGDADADAIESEDDDGWVEDREDQLPLGMVPMADMLNADAEFNAHINHGTDVLTATSVRHIKAGEEILNFYGPLSNGELMRRYGYTTEKHEHFDAIDIPWKLVLDAIVSKIGMSQAGVDKTLESFDPDDLEDPLMIDREFDEDEEAGRLATLKSGKILSKLPPVLRRQARAFTKRALREQKKERQKNNQVRDAREGQNDENGIAMAAVTDAITARLSAYPTTLEADLALLRSLEENGPTPTSSRLRMALRVRIGEKRLLNEAAVLAHEAIQAGSNKAKKGHEGSGLDEQRGAKRQRTRY</sequence>
<keyword evidence="2 4" id="KW-0808">Transferase</keyword>
<dbReference type="InterPro" id="IPR015353">
    <property type="entry name" value="Rubisco_LSMT_subst-bd"/>
</dbReference>
<dbReference type="GO" id="GO:0032259">
    <property type="term" value="P:methylation"/>
    <property type="evidence" value="ECO:0007669"/>
    <property type="project" value="UniProtKB-KW"/>
</dbReference>
<evidence type="ECO:0000259" key="6">
    <source>
        <dbReference type="Pfam" id="PF00856"/>
    </source>
</evidence>
<keyword evidence="4" id="KW-0539">Nucleus</keyword>
<dbReference type="PIRSF" id="PIRSF011771">
    <property type="entry name" value="RMS1_SET"/>
    <property type="match status" value="1"/>
</dbReference>
<dbReference type="GO" id="GO:0005634">
    <property type="term" value="C:nucleus"/>
    <property type="evidence" value="ECO:0007669"/>
    <property type="project" value="UniProtKB-SubCell"/>
</dbReference>
<keyword evidence="9" id="KW-1185">Reference proteome</keyword>
<dbReference type="Pfam" id="PF09273">
    <property type="entry name" value="Rubis-subs-bind"/>
    <property type="match status" value="1"/>
</dbReference>
<evidence type="ECO:0000256" key="5">
    <source>
        <dbReference type="SAM" id="MobiDB-lite"/>
    </source>
</evidence>
<dbReference type="PANTHER" id="PTHR13271:SF34">
    <property type="entry name" value="N-LYSINE METHYLTRANSFERASE SETD6"/>
    <property type="match status" value="1"/>
</dbReference>
<dbReference type="EMBL" id="GL629801">
    <property type="protein sequence ID" value="EFX00522.1"/>
    <property type="molecule type" value="Genomic_DNA"/>
</dbReference>
<dbReference type="Gene3D" id="3.90.1420.10">
    <property type="entry name" value="Rubisco LSMT, substrate-binding domain"/>
    <property type="match status" value="1"/>
</dbReference>
<evidence type="ECO:0000256" key="4">
    <source>
        <dbReference type="PIRNR" id="PIRNR011771"/>
    </source>
</evidence>
<feature type="domain" description="Rubisco LSMT substrate-binding" evidence="7">
    <location>
        <begin position="392"/>
        <end position="468"/>
    </location>
</feature>
<dbReference type="InParanoid" id="F0XNV3"/>
<feature type="region of interest" description="Disordered" evidence="5">
    <location>
        <begin position="386"/>
        <end position="411"/>
    </location>
</feature>
<feature type="domain" description="SET" evidence="6">
    <location>
        <begin position="7"/>
        <end position="281"/>
    </location>
</feature>
<dbReference type="InterPro" id="IPR046341">
    <property type="entry name" value="SET_dom_sf"/>
</dbReference>
<accession>F0XNV3</accession>
<dbReference type="AlphaFoldDB" id="F0XNV3"/>
<evidence type="ECO:0000259" key="7">
    <source>
        <dbReference type="Pfam" id="PF09273"/>
    </source>
</evidence>
<feature type="region of interest" description="Disordered" evidence="5">
    <location>
        <begin position="480"/>
        <end position="508"/>
    </location>
</feature>
<evidence type="ECO:0000313" key="9">
    <source>
        <dbReference type="Proteomes" id="UP000007796"/>
    </source>
</evidence>
<comment type="similarity">
    <text evidence="4">Belongs to the class V-like SAM-binding methyltransferase superfamily. Histone-lysine methyltransferase family. SETD6 subfamily.</text>
</comment>
<dbReference type="InterPro" id="IPR011383">
    <property type="entry name" value="N-lys_methylase_SETD6"/>
</dbReference>
<dbReference type="SUPFAM" id="SSF82199">
    <property type="entry name" value="SET domain"/>
    <property type="match status" value="1"/>
</dbReference>
<dbReference type="STRING" id="655863.F0XNV3"/>
<protein>
    <recommendedName>
        <fullName evidence="4">Ribosomal lysine N-methyltransferase 4</fullName>
        <ecNumber evidence="4">2.1.1.-</ecNumber>
    </recommendedName>
</protein>
<dbReference type="InterPro" id="IPR001214">
    <property type="entry name" value="SET_dom"/>
</dbReference>
<comment type="function">
    <text evidence="4">S-adenosyl-L-methionine-dependent protein-lysine N-methyltransferase that monomethylates 60S ribosomal protein L42.</text>
</comment>
<dbReference type="Pfam" id="PF00856">
    <property type="entry name" value="SET"/>
    <property type="match status" value="1"/>
</dbReference>
<name>F0XNV3_GROCL</name>
<dbReference type="GO" id="GO:0016279">
    <property type="term" value="F:protein-lysine N-methyltransferase activity"/>
    <property type="evidence" value="ECO:0007669"/>
    <property type="project" value="UniProtKB-UniRule"/>
</dbReference>
<keyword evidence="3 4" id="KW-0949">S-adenosyl-L-methionine</keyword>
<dbReference type="Gene3D" id="3.90.1410.10">
    <property type="entry name" value="set domain protein methyltransferase, domain 1"/>
    <property type="match status" value="2"/>
</dbReference>
<evidence type="ECO:0000313" key="8">
    <source>
        <dbReference type="EMBL" id="EFX00522.1"/>
    </source>
</evidence>
<gene>
    <name evidence="8" type="ORF">CMQ_7524</name>
</gene>
<dbReference type="HOGENOM" id="CLU_017135_0_0_1"/>
<proteinExistence type="inferred from homology"/>
<comment type="subcellular location">
    <subcellularLocation>
        <location evidence="4">Nucleus</location>
    </subcellularLocation>
</comment>
<dbReference type="SUPFAM" id="SSF81822">
    <property type="entry name" value="RuBisCo LSMT C-terminal, substrate-binding domain"/>
    <property type="match status" value="1"/>
</dbReference>
<dbReference type="FunCoup" id="F0XNV3">
    <property type="interactions" value="247"/>
</dbReference>
<dbReference type="RefSeq" id="XP_014170004.1">
    <property type="nucleotide sequence ID" value="XM_014314529.1"/>
</dbReference>
<evidence type="ECO:0000256" key="1">
    <source>
        <dbReference type="ARBA" id="ARBA00022603"/>
    </source>
</evidence>
<dbReference type="Proteomes" id="UP000007796">
    <property type="component" value="Unassembled WGS sequence"/>
</dbReference>
<dbReference type="EC" id="2.1.1.-" evidence="4"/>
<dbReference type="OrthoDB" id="341421at2759"/>
<feature type="region of interest" description="Disordered" evidence="5">
    <location>
        <begin position="46"/>
        <end position="65"/>
    </location>
</feature>
<feature type="compositionally biased region" description="Basic and acidic residues" evidence="5">
    <location>
        <begin position="386"/>
        <end position="406"/>
    </location>
</feature>